<comment type="similarity">
    <text evidence="1">Belongs to the methyltransferase superfamily.</text>
</comment>
<dbReference type="eggNOG" id="ENOG502QS0J">
    <property type="taxonomic scope" value="Eukaryota"/>
</dbReference>
<sequence>MSNIHIGPVESDVVQRLDINNLSFPGGLVPLTSGFWAVSCGLLLVRVTGSPPPSTGHARAIKGESELTMLRAAASRCVRGGIRRLSSAASPYADAASARRQPPLDEGDWSYHREWWGEDEGPGEGAHTVFRRHSEHGNGVVSVSAYPASRPASDEWAATERWLQERNARIYPNSIGANQFKILGYQWRVMRFNDHTRQSIAKVMACYRSSGDTGMYLMQQPHCLAVPYVKSMVSAGLTALPCCCYDLHQAISGQNNMKILCIGHGGGSLPLFLASKFRGAVVHIVEIDSVVASASIDSMGFPSLPSKGLPAEPTQPADGNELLWGGIHDRLFLHIADAEDFIANDNNVYDLVFIDAYDGDDIFPRKLWDADGAFLKNLEKKVHPVHGTVVVNLHSDSELSVAGVEKTYHDESILPLGKHVSQVCRAYKQHFGLAFTAAVPWLCNITLVACRDRAIASGARLGLSRRDFVLGKLLSKSNMVEHALDLPFPCLRYIKNGFTLVE</sequence>
<dbReference type="STRING" id="4537.A0A0E0KSQ2"/>
<evidence type="ECO:0000256" key="2">
    <source>
        <dbReference type="ARBA" id="ARBA00022603"/>
    </source>
</evidence>
<accession>A0A0E0KSQ2</accession>
<reference evidence="4" key="1">
    <citation type="submission" date="2015-04" db="UniProtKB">
        <authorList>
            <consortium name="EnsemblPlants"/>
        </authorList>
    </citation>
    <scope>IDENTIFICATION</scope>
</reference>
<evidence type="ECO:0000256" key="3">
    <source>
        <dbReference type="ARBA" id="ARBA00022679"/>
    </source>
</evidence>
<dbReference type="AlphaFoldDB" id="A0A0E0KSQ2"/>
<protein>
    <submittedName>
        <fullName evidence="4">Uncharacterized protein</fullName>
    </submittedName>
</protein>
<evidence type="ECO:0000313" key="4">
    <source>
        <dbReference type="EnsemblPlants" id="OPUNC04G16150.1"/>
    </source>
</evidence>
<dbReference type="Gramene" id="OPUNC04G16150.1">
    <property type="protein sequence ID" value="OPUNC04G16150.1"/>
    <property type="gene ID" value="OPUNC04G16150"/>
</dbReference>
<name>A0A0E0KSQ2_ORYPU</name>
<dbReference type="Proteomes" id="UP000026962">
    <property type="component" value="Chromosome 4"/>
</dbReference>
<dbReference type="GO" id="GO:0032259">
    <property type="term" value="P:methylation"/>
    <property type="evidence" value="ECO:0007669"/>
    <property type="project" value="UniProtKB-KW"/>
</dbReference>
<evidence type="ECO:0000313" key="5">
    <source>
        <dbReference type="Proteomes" id="UP000026962"/>
    </source>
</evidence>
<dbReference type="PANTHER" id="PTHR12176">
    <property type="entry name" value="SAM-DEPENDENT METHYLTRANSFERASE SUPERFAMILY PROTEIN"/>
    <property type="match status" value="1"/>
</dbReference>
<dbReference type="PANTHER" id="PTHR12176:SF56">
    <property type="entry name" value="OS04G0510700 PROTEIN"/>
    <property type="match status" value="1"/>
</dbReference>
<evidence type="ECO:0000256" key="1">
    <source>
        <dbReference type="ARBA" id="ARBA00008361"/>
    </source>
</evidence>
<dbReference type="HOGENOM" id="CLU_032089_0_0_1"/>
<dbReference type="OMA" id="MIFIDAY"/>
<dbReference type="SUPFAM" id="SSF53335">
    <property type="entry name" value="S-adenosyl-L-methionine-dependent methyltransferases"/>
    <property type="match status" value="1"/>
</dbReference>
<reference evidence="4" key="2">
    <citation type="submission" date="2018-05" db="EMBL/GenBank/DDBJ databases">
        <title>OpunRS2 (Oryza punctata Reference Sequence Version 2).</title>
        <authorList>
            <person name="Zhang J."/>
            <person name="Kudrna D."/>
            <person name="Lee S."/>
            <person name="Talag J."/>
            <person name="Welchert J."/>
            <person name="Wing R.A."/>
        </authorList>
    </citation>
    <scope>NUCLEOTIDE SEQUENCE [LARGE SCALE GENOMIC DNA]</scope>
</reference>
<proteinExistence type="inferred from homology"/>
<dbReference type="Gene3D" id="3.40.50.150">
    <property type="entry name" value="Vaccinia Virus protein VP39"/>
    <property type="match status" value="1"/>
</dbReference>
<organism evidence="4">
    <name type="scientific">Oryza punctata</name>
    <name type="common">Red rice</name>
    <dbReference type="NCBI Taxonomy" id="4537"/>
    <lineage>
        <taxon>Eukaryota</taxon>
        <taxon>Viridiplantae</taxon>
        <taxon>Streptophyta</taxon>
        <taxon>Embryophyta</taxon>
        <taxon>Tracheophyta</taxon>
        <taxon>Spermatophyta</taxon>
        <taxon>Magnoliopsida</taxon>
        <taxon>Liliopsida</taxon>
        <taxon>Poales</taxon>
        <taxon>Poaceae</taxon>
        <taxon>BOP clade</taxon>
        <taxon>Oryzoideae</taxon>
        <taxon>Oryzeae</taxon>
        <taxon>Oryzinae</taxon>
        <taxon>Oryza</taxon>
    </lineage>
</organism>
<keyword evidence="3" id="KW-0808">Transferase</keyword>
<dbReference type="InterPro" id="IPR029063">
    <property type="entry name" value="SAM-dependent_MTases_sf"/>
</dbReference>
<dbReference type="InterPro" id="IPR051419">
    <property type="entry name" value="Lys/N-term_MeTrsfase_sf"/>
</dbReference>
<keyword evidence="2" id="KW-0489">Methyltransferase</keyword>
<dbReference type="FunFam" id="3.40.50.150:FF:000351">
    <property type="entry name" value="S-adenosyl-L-methionine-dependent methyltransferase superfamily protein"/>
    <property type="match status" value="1"/>
</dbReference>
<keyword evidence="5" id="KW-1185">Reference proteome</keyword>
<dbReference type="GO" id="GO:0008168">
    <property type="term" value="F:methyltransferase activity"/>
    <property type="evidence" value="ECO:0007669"/>
    <property type="project" value="UniProtKB-KW"/>
</dbReference>
<dbReference type="EnsemblPlants" id="OPUNC04G16150.1">
    <property type="protein sequence ID" value="OPUNC04G16150.1"/>
    <property type="gene ID" value="OPUNC04G16150"/>
</dbReference>